<dbReference type="EMBL" id="CAJOBB010002754">
    <property type="protein sequence ID" value="CAF3995919.1"/>
    <property type="molecule type" value="Genomic_DNA"/>
</dbReference>
<evidence type="ECO:0000313" key="6">
    <source>
        <dbReference type="EMBL" id="CAF3995919.1"/>
    </source>
</evidence>
<dbReference type="Proteomes" id="UP000663891">
    <property type="component" value="Unassembled WGS sequence"/>
</dbReference>
<dbReference type="EMBL" id="CAJNOG010001705">
    <property type="protein sequence ID" value="CAF1465558.1"/>
    <property type="molecule type" value="Genomic_DNA"/>
</dbReference>
<dbReference type="Proteomes" id="UP000663881">
    <property type="component" value="Unassembled WGS sequence"/>
</dbReference>
<name>A0A815NBZ7_9BILA</name>
<keyword evidence="1" id="KW-0812">Transmembrane</keyword>
<reference evidence="2" key="1">
    <citation type="submission" date="2021-02" db="EMBL/GenBank/DDBJ databases">
        <authorList>
            <person name="Nowell W R."/>
        </authorList>
    </citation>
    <scope>NUCLEOTIDE SEQUENCE</scope>
</reference>
<accession>A0A815NBZ7</accession>
<keyword evidence="1" id="KW-1133">Transmembrane helix</keyword>
<evidence type="ECO:0000313" key="2">
    <source>
        <dbReference type="EMBL" id="CAF1431868.1"/>
    </source>
</evidence>
<proteinExistence type="predicted"/>
<evidence type="ECO:0000313" key="5">
    <source>
        <dbReference type="EMBL" id="CAF3921786.1"/>
    </source>
</evidence>
<evidence type="ECO:0000313" key="3">
    <source>
        <dbReference type="EMBL" id="CAF1465558.1"/>
    </source>
</evidence>
<comment type="caution">
    <text evidence="2">The sequence shown here is derived from an EMBL/GenBank/DDBJ whole genome shotgun (WGS) entry which is preliminary data.</text>
</comment>
<sequence>MWPILGPIEMDRSTNFHTFQHSLFDDKSQQNSKNNSSTPTIIISNIRYTDPISSPCLILYSLVLLLLCALPILALNIYIRQALATFQQAN</sequence>
<dbReference type="Proteomes" id="UP000663845">
    <property type="component" value="Unassembled WGS sequence"/>
</dbReference>
<gene>
    <name evidence="3" type="ORF">JYZ213_LOCUS41504</name>
    <name evidence="6" type="ORF">KXQ929_LOCUS28187</name>
    <name evidence="5" type="ORF">OKA104_LOCUS25312</name>
    <name evidence="4" type="ORF">OXD698_LOCUS10711</name>
    <name evidence="2" type="ORF">VCS650_LOCUS38353</name>
</gene>
<dbReference type="AlphaFoldDB" id="A0A815NBZ7"/>
<keyword evidence="1" id="KW-0472">Membrane</keyword>
<feature type="transmembrane region" description="Helical" evidence="1">
    <location>
        <begin position="57"/>
        <end position="79"/>
    </location>
</feature>
<evidence type="ECO:0000313" key="7">
    <source>
        <dbReference type="Proteomes" id="UP000663891"/>
    </source>
</evidence>
<evidence type="ECO:0000256" key="1">
    <source>
        <dbReference type="SAM" id="Phobius"/>
    </source>
</evidence>
<dbReference type="Proteomes" id="UP000663868">
    <property type="component" value="Unassembled WGS sequence"/>
</dbReference>
<dbReference type="EMBL" id="CAJNON010001132">
    <property type="protein sequence ID" value="CAF1431868.1"/>
    <property type="molecule type" value="Genomic_DNA"/>
</dbReference>
<evidence type="ECO:0000313" key="4">
    <source>
        <dbReference type="EMBL" id="CAF3677955.1"/>
    </source>
</evidence>
<organism evidence="2 7">
    <name type="scientific">Adineta steineri</name>
    <dbReference type="NCBI Taxonomy" id="433720"/>
    <lineage>
        <taxon>Eukaryota</taxon>
        <taxon>Metazoa</taxon>
        <taxon>Spiralia</taxon>
        <taxon>Gnathifera</taxon>
        <taxon>Rotifera</taxon>
        <taxon>Eurotatoria</taxon>
        <taxon>Bdelloidea</taxon>
        <taxon>Adinetida</taxon>
        <taxon>Adinetidae</taxon>
        <taxon>Adineta</taxon>
    </lineage>
</organism>
<dbReference type="EMBL" id="CAJOAZ010000579">
    <property type="protein sequence ID" value="CAF3677955.1"/>
    <property type="molecule type" value="Genomic_DNA"/>
</dbReference>
<dbReference type="EMBL" id="CAJOAY010002111">
    <property type="protein sequence ID" value="CAF3921786.1"/>
    <property type="molecule type" value="Genomic_DNA"/>
</dbReference>
<protein>
    <submittedName>
        <fullName evidence="2">Uncharacterized protein</fullName>
    </submittedName>
</protein>
<dbReference type="Proteomes" id="UP000663844">
    <property type="component" value="Unassembled WGS sequence"/>
</dbReference>